<dbReference type="Gene3D" id="2.60.120.260">
    <property type="entry name" value="Galactose-binding domain-like"/>
    <property type="match status" value="1"/>
</dbReference>
<dbReference type="SUPFAM" id="SSF49299">
    <property type="entry name" value="PKD domain"/>
    <property type="match status" value="1"/>
</dbReference>
<dbReference type="Proteomes" id="UP001326715">
    <property type="component" value="Chromosome"/>
</dbReference>
<organism evidence="2 4">
    <name type="scientific">Chitinophaga sancti</name>
    <dbReference type="NCBI Taxonomy" id="1004"/>
    <lineage>
        <taxon>Bacteria</taxon>
        <taxon>Pseudomonadati</taxon>
        <taxon>Bacteroidota</taxon>
        <taxon>Chitinophagia</taxon>
        <taxon>Chitinophagales</taxon>
        <taxon>Chitinophagaceae</taxon>
        <taxon>Chitinophaga</taxon>
    </lineage>
</organism>
<dbReference type="RefSeq" id="WP_072365471.1">
    <property type="nucleotide sequence ID" value="NZ_CP139972.1"/>
</dbReference>
<dbReference type="PROSITE" id="PS50093">
    <property type="entry name" value="PKD"/>
    <property type="match status" value="1"/>
</dbReference>
<evidence type="ECO:0000259" key="1">
    <source>
        <dbReference type="PROSITE" id="PS50093"/>
    </source>
</evidence>
<evidence type="ECO:0000313" key="2">
    <source>
        <dbReference type="EMBL" id="SFW86834.1"/>
    </source>
</evidence>
<accession>A0A1K1SRA7</accession>
<proteinExistence type="predicted"/>
<reference evidence="3 5" key="2">
    <citation type="submission" date="2023-11" db="EMBL/GenBank/DDBJ databases">
        <title>MicrobeMod: A computational toolkit for identifying prokaryotic methylation and restriction-modification with nanopore sequencing.</title>
        <authorList>
            <person name="Crits-Christoph A."/>
            <person name="Kang S.C."/>
            <person name="Lee H."/>
            <person name="Ostrov N."/>
        </authorList>
    </citation>
    <scope>NUCLEOTIDE SEQUENCE [LARGE SCALE GENOMIC DNA]</scope>
    <source>
        <strain evidence="3 5">ATCC 23090</strain>
    </source>
</reference>
<dbReference type="InterPro" id="IPR000601">
    <property type="entry name" value="PKD_dom"/>
</dbReference>
<name>A0A1K1SRA7_9BACT</name>
<dbReference type="STRING" id="1004.SAMN05661012_05972"/>
<evidence type="ECO:0000313" key="3">
    <source>
        <dbReference type="EMBL" id="WQG89042.1"/>
    </source>
</evidence>
<dbReference type="OrthoDB" id="1150003at2"/>
<feature type="domain" description="PKD" evidence="1">
    <location>
        <begin position="62"/>
        <end position="111"/>
    </location>
</feature>
<sequence length="276" mass="29212">MKHYIGTLAVSAMLACTIPACTPESSTKELGSVPTASFTATPLTTNPNRVVVNSTTKGGFIWNWKVSNGEKSTTSSGEFDTLHFSYAGEYIVQLTVFTNGGYATTSQKITIAKDAPKKDILNTTDWTILNTGGTQTTITNTNGTINFSNTGNTNGAIYQMVMVKGNTPYILSANVKGNGATNSWLEMYCDTIAPVQGKDYGGTKYIAVNTWNGCGTIPFDYNIAEKGCDGKGVGQNGSMTFPKSDTVWVVIKGGSSGGTLGTGGMTLSNIQFLEEQ</sequence>
<dbReference type="PROSITE" id="PS51257">
    <property type="entry name" value="PROKAR_LIPOPROTEIN"/>
    <property type="match status" value="1"/>
</dbReference>
<evidence type="ECO:0000313" key="4">
    <source>
        <dbReference type="Proteomes" id="UP000183788"/>
    </source>
</evidence>
<dbReference type="InterPro" id="IPR035986">
    <property type="entry name" value="PKD_dom_sf"/>
</dbReference>
<dbReference type="EMBL" id="CP140154">
    <property type="protein sequence ID" value="WQG89042.1"/>
    <property type="molecule type" value="Genomic_DNA"/>
</dbReference>
<dbReference type="AlphaFoldDB" id="A0A1K1SRA7"/>
<dbReference type="InterPro" id="IPR013783">
    <property type="entry name" value="Ig-like_fold"/>
</dbReference>
<dbReference type="Proteomes" id="UP000183788">
    <property type="component" value="Unassembled WGS sequence"/>
</dbReference>
<dbReference type="EMBL" id="FPIZ01000030">
    <property type="protein sequence ID" value="SFW86834.1"/>
    <property type="molecule type" value="Genomic_DNA"/>
</dbReference>
<dbReference type="Gene3D" id="2.60.40.10">
    <property type="entry name" value="Immunoglobulins"/>
    <property type="match status" value="1"/>
</dbReference>
<keyword evidence="5" id="KW-1185">Reference proteome</keyword>
<reference evidence="2 4" key="1">
    <citation type="submission" date="2016-11" db="EMBL/GenBank/DDBJ databases">
        <authorList>
            <person name="Jaros S."/>
            <person name="Januszkiewicz K."/>
            <person name="Wedrychowicz H."/>
        </authorList>
    </citation>
    <scope>NUCLEOTIDE SEQUENCE [LARGE SCALE GENOMIC DNA]</scope>
    <source>
        <strain evidence="2 4">DSM 784</strain>
    </source>
</reference>
<gene>
    <name evidence="2" type="ORF">SAMN05661012_05972</name>
    <name evidence="3" type="ORF">SR876_29365</name>
</gene>
<protein>
    <recommendedName>
        <fullName evidence="1">PKD domain-containing protein</fullName>
    </recommendedName>
</protein>
<evidence type="ECO:0000313" key="5">
    <source>
        <dbReference type="Proteomes" id="UP001326715"/>
    </source>
</evidence>